<dbReference type="Proteomes" id="UP000037977">
    <property type="component" value="Unassembled WGS sequence"/>
</dbReference>
<dbReference type="OrthoDB" id="9814070at2"/>
<dbReference type="SUPFAM" id="SSF55909">
    <property type="entry name" value="Pentein"/>
    <property type="match status" value="1"/>
</dbReference>
<dbReference type="STRING" id="33935.ADM90_16890"/>
<dbReference type="GO" id="GO:0016990">
    <property type="term" value="F:arginine deiminase activity"/>
    <property type="evidence" value="ECO:0007669"/>
    <property type="project" value="TreeGrafter"/>
</dbReference>
<dbReference type="Pfam" id="PF02274">
    <property type="entry name" value="ADI"/>
    <property type="match status" value="1"/>
</dbReference>
<organism evidence="1 2">
    <name type="scientific">Lysinibacillus macroides</name>
    <dbReference type="NCBI Taxonomy" id="33935"/>
    <lineage>
        <taxon>Bacteria</taxon>
        <taxon>Bacillati</taxon>
        <taxon>Bacillota</taxon>
        <taxon>Bacilli</taxon>
        <taxon>Bacillales</taxon>
        <taxon>Bacillaceae</taxon>
        <taxon>Lysinibacillus</taxon>
    </lineage>
</organism>
<evidence type="ECO:0000313" key="1">
    <source>
        <dbReference type="EMBL" id="KOY80854.1"/>
    </source>
</evidence>
<dbReference type="GO" id="GO:0019546">
    <property type="term" value="P:L-arginine deiminase pathway"/>
    <property type="evidence" value="ECO:0007669"/>
    <property type="project" value="TreeGrafter"/>
</dbReference>
<dbReference type="RefSeq" id="WP_053996095.1">
    <property type="nucleotide sequence ID" value="NZ_CP065643.1"/>
</dbReference>
<reference evidence="1 2" key="1">
    <citation type="submission" date="2015-07" db="EMBL/GenBank/DDBJ databases">
        <title>Genome sequencing project for genomic taxonomy and phylogenomics of Bacillus-like bacteria.</title>
        <authorList>
            <person name="Liu B."/>
            <person name="Wang J."/>
            <person name="Zhu Y."/>
            <person name="Liu G."/>
            <person name="Chen Q."/>
            <person name="Chen Z."/>
            <person name="Che J."/>
            <person name="Ge C."/>
            <person name="Shi H."/>
            <person name="Pan Z."/>
            <person name="Liu X."/>
        </authorList>
    </citation>
    <scope>NUCLEOTIDE SEQUENCE [LARGE SCALE GENOMIC DNA]</scope>
    <source>
        <strain evidence="1 2">DSM 54</strain>
    </source>
</reference>
<protein>
    <submittedName>
        <fullName evidence="1">Arginine deiminase</fullName>
    </submittedName>
</protein>
<dbReference type="PANTHER" id="PTHR47271">
    <property type="entry name" value="ARGININE DEIMINASE"/>
    <property type="match status" value="1"/>
</dbReference>
<gene>
    <name evidence="1" type="ORF">ADM90_16890</name>
</gene>
<accession>A0A0N0UWD3</accession>
<dbReference type="AlphaFoldDB" id="A0A0N0UWD3"/>
<name>A0A0N0UWD3_9BACI</name>
<comment type="caution">
    <text evidence="1">The sequence shown here is derived from an EMBL/GenBank/DDBJ whole genome shotgun (WGS) entry which is preliminary data.</text>
</comment>
<proteinExistence type="predicted"/>
<dbReference type="PATRIC" id="fig|33935.3.peg.2144"/>
<dbReference type="EMBL" id="LGCI01000010">
    <property type="protein sequence ID" value="KOY80854.1"/>
    <property type="molecule type" value="Genomic_DNA"/>
</dbReference>
<dbReference type="PANTHER" id="PTHR47271:SF2">
    <property type="entry name" value="ARGININE DEIMINASE"/>
    <property type="match status" value="1"/>
</dbReference>
<evidence type="ECO:0000313" key="2">
    <source>
        <dbReference type="Proteomes" id="UP000037977"/>
    </source>
</evidence>
<keyword evidence="2" id="KW-1185">Reference proteome</keyword>
<dbReference type="Gene3D" id="3.75.10.10">
    <property type="entry name" value="L-arginine/glycine Amidinotransferase, Chain A"/>
    <property type="match status" value="1"/>
</dbReference>
<sequence>MDSFQLNCWSEHGELKVVMLCAPSIVDVTDLTIAEQVGWSDTVNHQKAMDNFMALKTTFENAGVHVLDYANELTPDQQLLSEQLLNRYFVRDLACVIGNRLLLGNAGSSLRRPEYPLAHSLLAKWFPQQWKANSQPLHSFECGDLLILNKDAVLINLGMRTTIEAIESLKESIFQEGFSEIAVIDLPKSNDTLHLDMNCNVVNANLVVAKSFARHFPVQVLTAQSCRFDMVESFLKRHGLDVYWLNSYKTIPDINFINLNPETLLISKQATQQQLLAHPLLKNKNLLEVDVTELEKGGGGIRCMTLPLVRT</sequence>